<feature type="domain" description="GP-PDE" evidence="1">
    <location>
        <begin position="56"/>
        <end position="309"/>
    </location>
</feature>
<dbReference type="RefSeq" id="WP_097228936.1">
    <property type="nucleotide sequence ID" value="NZ_OCNE01000001.1"/>
</dbReference>
<keyword evidence="3" id="KW-1185">Reference proteome</keyword>
<dbReference type="GO" id="GO:0006629">
    <property type="term" value="P:lipid metabolic process"/>
    <property type="evidence" value="ECO:0007669"/>
    <property type="project" value="InterPro"/>
</dbReference>
<sequence length="311" mass="33879">MSSTTSGWIGWALGTVALTVMPVASLPGLSPHSAEAASTDGVRPAATTGLGFDDDPLVVAHRGASGYAPENTLAAAEAAAQTRTTWVETDVQRTSDGELVLMHDETLNRTTDVEEVFPDRAPWRVEDFTAEEISRLDAGSWFGEEFAGEPVPTLEEFLDELDGNRQRLLLELKSPSLYPGIEADILEELDEQGWLREWYPGQRLVLQSFEADSVRTVHELAPRVETGFLGTPPVDRIAEYAEFADQINPRHADLTAEYVASVQSLRGPHGRPLKVYTWTVNDGELATRVAGLGVDGIISDVPDVVRAALRD</sequence>
<dbReference type="Proteomes" id="UP000219072">
    <property type="component" value="Unassembled WGS sequence"/>
</dbReference>
<evidence type="ECO:0000313" key="3">
    <source>
        <dbReference type="Proteomes" id="UP000219072"/>
    </source>
</evidence>
<gene>
    <name evidence="2" type="ORF">SAMN06297387_101155</name>
</gene>
<accession>A0A286DIZ1</accession>
<name>A0A286DIZ1_9ACTN</name>
<dbReference type="AlphaFoldDB" id="A0A286DIZ1"/>
<dbReference type="Pfam" id="PF03009">
    <property type="entry name" value="GDPD"/>
    <property type="match status" value="1"/>
</dbReference>
<evidence type="ECO:0000259" key="1">
    <source>
        <dbReference type="PROSITE" id="PS51704"/>
    </source>
</evidence>
<reference evidence="2 3" key="1">
    <citation type="submission" date="2017-09" db="EMBL/GenBank/DDBJ databases">
        <authorList>
            <person name="Ehlers B."/>
            <person name="Leendertz F.H."/>
        </authorList>
    </citation>
    <scope>NUCLEOTIDE SEQUENCE [LARGE SCALE GENOMIC DNA]</scope>
    <source>
        <strain evidence="2 3">CGMCC 4.7095</strain>
    </source>
</reference>
<dbReference type="Gene3D" id="3.20.20.190">
    <property type="entry name" value="Phosphatidylinositol (PI) phosphodiesterase"/>
    <property type="match status" value="1"/>
</dbReference>
<proteinExistence type="predicted"/>
<protein>
    <submittedName>
        <fullName evidence="2">Glycerophosphoryl diester phosphodiesterase</fullName>
    </submittedName>
</protein>
<dbReference type="GO" id="GO:0008081">
    <property type="term" value="F:phosphoric diester hydrolase activity"/>
    <property type="evidence" value="ECO:0007669"/>
    <property type="project" value="InterPro"/>
</dbReference>
<dbReference type="SUPFAM" id="SSF51695">
    <property type="entry name" value="PLC-like phosphodiesterases"/>
    <property type="match status" value="1"/>
</dbReference>
<dbReference type="InterPro" id="IPR017946">
    <property type="entry name" value="PLC-like_Pdiesterase_TIM-brl"/>
</dbReference>
<dbReference type="PANTHER" id="PTHR46211">
    <property type="entry name" value="GLYCEROPHOSPHORYL DIESTER PHOSPHODIESTERASE"/>
    <property type="match status" value="1"/>
</dbReference>
<dbReference type="InterPro" id="IPR030395">
    <property type="entry name" value="GP_PDE_dom"/>
</dbReference>
<dbReference type="PROSITE" id="PS51704">
    <property type="entry name" value="GP_PDE"/>
    <property type="match status" value="1"/>
</dbReference>
<dbReference type="PANTHER" id="PTHR46211:SF1">
    <property type="entry name" value="GLYCEROPHOSPHODIESTER PHOSPHODIESTERASE, CYTOPLASMIC"/>
    <property type="match status" value="1"/>
</dbReference>
<evidence type="ECO:0000313" key="2">
    <source>
        <dbReference type="EMBL" id="SOD58454.1"/>
    </source>
</evidence>
<dbReference type="OrthoDB" id="9758957at2"/>
<organism evidence="2 3">
    <name type="scientific">Streptomyces zhaozhouensis</name>
    <dbReference type="NCBI Taxonomy" id="1300267"/>
    <lineage>
        <taxon>Bacteria</taxon>
        <taxon>Bacillati</taxon>
        <taxon>Actinomycetota</taxon>
        <taxon>Actinomycetes</taxon>
        <taxon>Kitasatosporales</taxon>
        <taxon>Streptomycetaceae</taxon>
        <taxon>Streptomyces</taxon>
    </lineage>
</organism>
<dbReference type="EMBL" id="OCNE01000001">
    <property type="protein sequence ID" value="SOD58454.1"/>
    <property type="molecule type" value="Genomic_DNA"/>
</dbReference>